<proteinExistence type="predicted"/>
<dbReference type="WBParaSite" id="BXY_1747300.1">
    <property type="protein sequence ID" value="BXY_1747300.1"/>
    <property type="gene ID" value="BXY_1747300"/>
</dbReference>
<organism evidence="1 2">
    <name type="scientific">Bursaphelenchus xylophilus</name>
    <name type="common">Pinewood nematode worm</name>
    <name type="synonym">Aphelenchoides xylophilus</name>
    <dbReference type="NCBI Taxonomy" id="6326"/>
    <lineage>
        <taxon>Eukaryota</taxon>
        <taxon>Metazoa</taxon>
        <taxon>Ecdysozoa</taxon>
        <taxon>Nematoda</taxon>
        <taxon>Chromadorea</taxon>
        <taxon>Rhabditida</taxon>
        <taxon>Tylenchina</taxon>
        <taxon>Tylenchomorpha</taxon>
        <taxon>Aphelenchoidea</taxon>
        <taxon>Aphelenchoididae</taxon>
        <taxon>Bursaphelenchus</taxon>
    </lineage>
</organism>
<name>A0A1I7SWP2_BURXY</name>
<evidence type="ECO:0000313" key="1">
    <source>
        <dbReference type="Proteomes" id="UP000095284"/>
    </source>
</evidence>
<reference evidence="2" key="1">
    <citation type="submission" date="2016-11" db="UniProtKB">
        <authorList>
            <consortium name="WormBaseParasite"/>
        </authorList>
    </citation>
    <scope>IDENTIFICATION</scope>
</reference>
<dbReference type="Proteomes" id="UP000095284">
    <property type="component" value="Unplaced"/>
</dbReference>
<dbReference type="AlphaFoldDB" id="A0A1I7SWP2"/>
<evidence type="ECO:0000313" key="2">
    <source>
        <dbReference type="WBParaSite" id="BXY_1747300.1"/>
    </source>
</evidence>
<accession>A0A1I7SWP2</accession>
<protein>
    <submittedName>
        <fullName evidence="2">Uncharacterized protein</fullName>
    </submittedName>
</protein>
<sequence>MAGLEVHGYSDVRWVQGVVINDQQSPEVVNEVYEFGHYNKVPLTVRLSPAVFLKYRPNSGRHRCATYFPIGTRLLYQRAGRNIIRFDVMGTFNFSPFQAFCRAVRGIGDNSNHCFVDLLEMILPLRGNGGFAPPGVSFHLTIGYNLIPKATGPSLIEFYVESVERISFESILFDGIPWPIHGVITYQTQPDYNRKYEPLSFIPKTYLVYLGGGFFFSHRYEEMPLVKLGFDAVPNLEVGQIYISCVIQSRLDCKCFTHQTIRKPQVKDQEELRIDFDELHQRACQFIKKDLPR</sequence>